<feature type="compositionally biased region" description="Basic and acidic residues" evidence="1">
    <location>
        <begin position="1"/>
        <end position="11"/>
    </location>
</feature>
<dbReference type="Proteomes" id="UP000191901">
    <property type="component" value="Chromosome"/>
</dbReference>
<name>A0A1Z3HMJ0_9CYAN</name>
<protein>
    <submittedName>
        <fullName evidence="2">Uncharacterized protein</fullName>
    </submittedName>
</protein>
<accession>A0A1Z3HMJ0</accession>
<sequence>MSREQQRHQQDDLTDSEVPQEEYRIDLRNAYRGIKKSEWQTR</sequence>
<dbReference type="KEGG" id="hhg:XM38_024180"/>
<proteinExistence type="predicted"/>
<dbReference type="AlphaFoldDB" id="A0A1Z3HMJ0"/>
<gene>
    <name evidence="2" type="ORF">XM38_024180</name>
</gene>
<reference evidence="2 3" key="1">
    <citation type="journal article" date="2016" name="Biochim. Biophys. Acta">
        <title>Characterization of red-shifted phycobilisomes isolated from the chlorophyll f-containing cyanobacterium Halomicronema hongdechloris.</title>
        <authorList>
            <person name="Li Y."/>
            <person name="Lin Y."/>
            <person name="Garvey C.J."/>
            <person name="Birch D."/>
            <person name="Corkery R.W."/>
            <person name="Loughlin P.C."/>
            <person name="Scheer H."/>
            <person name="Willows R.D."/>
            <person name="Chen M."/>
        </authorList>
    </citation>
    <scope>NUCLEOTIDE SEQUENCE [LARGE SCALE GENOMIC DNA]</scope>
    <source>
        <strain evidence="2 3">C2206</strain>
    </source>
</reference>
<keyword evidence="3" id="KW-1185">Reference proteome</keyword>
<dbReference type="EMBL" id="CP021983">
    <property type="protein sequence ID" value="ASC71466.1"/>
    <property type="molecule type" value="Genomic_DNA"/>
</dbReference>
<feature type="region of interest" description="Disordered" evidence="1">
    <location>
        <begin position="1"/>
        <end position="24"/>
    </location>
</feature>
<organism evidence="2 3">
    <name type="scientific">Halomicronema hongdechloris C2206</name>
    <dbReference type="NCBI Taxonomy" id="1641165"/>
    <lineage>
        <taxon>Bacteria</taxon>
        <taxon>Bacillati</taxon>
        <taxon>Cyanobacteriota</taxon>
        <taxon>Cyanophyceae</taxon>
        <taxon>Nodosilineales</taxon>
        <taxon>Nodosilineaceae</taxon>
        <taxon>Halomicronema</taxon>
    </lineage>
</organism>
<evidence type="ECO:0000313" key="3">
    <source>
        <dbReference type="Proteomes" id="UP000191901"/>
    </source>
</evidence>
<evidence type="ECO:0000256" key="1">
    <source>
        <dbReference type="SAM" id="MobiDB-lite"/>
    </source>
</evidence>
<evidence type="ECO:0000313" key="2">
    <source>
        <dbReference type="EMBL" id="ASC71466.1"/>
    </source>
</evidence>